<dbReference type="OrthoDB" id="3197992at2759"/>
<protein>
    <submittedName>
        <fullName evidence="1">Uncharacterized protein</fullName>
    </submittedName>
</protein>
<name>A0A9P5YXX7_9AGAR</name>
<reference evidence="1" key="1">
    <citation type="submission" date="2020-11" db="EMBL/GenBank/DDBJ databases">
        <authorList>
            <consortium name="DOE Joint Genome Institute"/>
            <person name="Ahrendt S."/>
            <person name="Riley R."/>
            <person name="Andreopoulos W."/>
            <person name="Labutti K."/>
            <person name="Pangilinan J."/>
            <person name="Ruiz-Duenas F.J."/>
            <person name="Barrasa J.M."/>
            <person name="Sanchez-Garcia M."/>
            <person name="Camarero S."/>
            <person name="Miyauchi S."/>
            <person name="Serrano A."/>
            <person name="Linde D."/>
            <person name="Babiker R."/>
            <person name="Drula E."/>
            <person name="Ayuso-Fernandez I."/>
            <person name="Pacheco R."/>
            <person name="Padilla G."/>
            <person name="Ferreira P."/>
            <person name="Barriuso J."/>
            <person name="Kellner H."/>
            <person name="Castanera R."/>
            <person name="Alfaro M."/>
            <person name="Ramirez L."/>
            <person name="Pisabarro A.G."/>
            <person name="Kuo A."/>
            <person name="Tritt A."/>
            <person name="Lipzen A."/>
            <person name="He G."/>
            <person name="Yan M."/>
            <person name="Ng V."/>
            <person name="Cullen D."/>
            <person name="Martin F."/>
            <person name="Rosso M.-N."/>
            <person name="Henrissat B."/>
            <person name="Hibbett D."/>
            <person name="Martinez A.T."/>
            <person name="Grigoriev I.V."/>
        </authorList>
    </citation>
    <scope>NUCLEOTIDE SEQUENCE</scope>
    <source>
        <strain evidence="1">CIRM-BRFM 674</strain>
    </source>
</reference>
<organism evidence="1 2">
    <name type="scientific">Pholiota conissans</name>
    <dbReference type="NCBI Taxonomy" id="109636"/>
    <lineage>
        <taxon>Eukaryota</taxon>
        <taxon>Fungi</taxon>
        <taxon>Dikarya</taxon>
        <taxon>Basidiomycota</taxon>
        <taxon>Agaricomycotina</taxon>
        <taxon>Agaricomycetes</taxon>
        <taxon>Agaricomycetidae</taxon>
        <taxon>Agaricales</taxon>
        <taxon>Agaricineae</taxon>
        <taxon>Strophariaceae</taxon>
        <taxon>Pholiota</taxon>
    </lineage>
</organism>
<evidence type="ECO:0000313" key="1">
    <source>
        <dbReference type="EMBL" id="KAF9476700.1"/>
    </source>
</evidence>
<sequence length="84" mass="9631">MCRDEVFGDYYRPCAHFVKSYYSGERIDCQSPYCALSSAHMHKAPNCPCPKVLTDERRIQSMFHTKCDQCKGADPINVRRPGGR</sequence>
<dbReference type="EMBL" id="MU155285">
    <property type="protein sequence ID" value="KAF9476700.1"/>
    <property type="molecule type" value="Genomic_DNA"/>
</dbReference>
<gene>
    <name evidence="1" type="ORF">BDN70DRAFT_155957</name>
</gene>
<keyword evidence="2" id="KW-1185">Reference proteome</keyword>
<dbReference type="AlphaFoldDB" id="A0A9P5YXX7"/>
<comment type="caution">
    <text evidence="1">The sequence shown here is derived from an EMBL/GenBank/DDBJ whole genome shotgun (WGS) entry which is preliminary data.</text>
</comment>
<proteinExistence type="predicted"/>
<dbReference type="Proteomes" id="UP000807469">
    <property type="component" value="Unassembled WGS sequence"/>
</dbReference>
<evidence type="ECO:0000313" key="2">
    <source>
        <dbReference type="Proteomes" id="UP000807469"/>
    </source>
</evidence>
<accession>A0A9P5YXX7</accession>